<keyword evidence="2" id="KW-1185">Reference proteome</keyword>
<name>A0A2U1JZI4_9FLAO</name>
<dbReference type="RefSeq" id="WP_116761520.1">
    <property type="nucleotide sequence ID" value="NZ_QCZH01000004.1"/>
</dbReference>
<evidence type="ECO:0000313" key="1">
    <source>
        <dbReference type="EMBL" id="PWA10208.1"/>
    </source>
</evidence>
<proteinExistence type="predicted"/>
<protein>
    <submittedName>
        <fullName evidence="1">Uncharacterized protein</fullName>
    </submittedName>
</protein>
<dbReference type="Proteomes" id="UP000245618">
    <property type="component" value="Unassembled WGS sequence"/>
</dbReference>
<reference evidence="1 2" key="1">
    <citation type="submission" date="2018-04" db="EMBL/GenBank/DDBJ databases">
        <title>Flavobacterium sp. nov., isolated from glacier ice.</title>
        <authorList>
            <person name="Liu Q."/>
            <person name="Xin Y.-H."/>
        </authorList>
    </citation>
    <scope>NUCLEOTIDE SEQUENCE [LARGE SCALE GENOMIC DNA]</scope>
    <source>
        <strain evidence="1 2">LB2P30</strain>
    </source>
</reference>
<gene>
    <name evidence="1" type="ORF">DB891_05795</name>
</gene>
<comment type="caution">
    <text evidence="1">The sequence shown here is derived from an EMBL/GenBank/DDBJ whole genome shotgun (WGS) entry which is preliminary data.</text>
</comment>
<sequence length="79" mass="9330">MITKRASSFYIRIINSESFKKHCALIEKWETIEVNFEKKEVATTNYTPFQGDKSYRIVVTRSLREDQQIDLLSGFFGFK</sequence>
<dbReference type="AlphaFoldDB" id="A0A2U1JZI4"/>
<dbReference type="OrthoDB" id="1376257at2"/>
<dbReference type="EMBL" id="QCZH01000004">
    <property type="protein sequence ID" value="PWA10208.1"/>
    <property type="molecule type" value="Genomic_DNA"/>
</dbReference>
<evidence type="ECO:0000313" key="2">
    <source>
        <dbReference type="Proteomes" id="UP000245618"/>
    </source>
</evidence>
<accession>A0A2U1JZI4</accession>
<organism evidence="1 2">
    <name type="scientific">Flavobacterium laiguense</name>
    <dbReference type="NCBI Taxonomy" id="2169409"/>
    <lineage>
        <taxon>Bacteria</taxon>
        <taxon>Pseudomonadati</taxon>
        <taxon>Bacteroidota</taxon>
        <taxon>Flavobacteriia</taxon>
        <taxon>Flavobacteriales</taxon>
        <taxon>Flavobacteriaceae</taxon>
        <taxon>Flavobacterium</taxon>
    </lineage>
</organism>